<dbReference type="PANTHER" id="PTHR48064">
    <property type="entry name" value="OS01G0750400 PROTEIN"/>
    <property type="match status" value="1"/>
</dbReference>
<evidence type="ECO:0000313" key="2">
    <source>
        <dbReference type="EnsemblPlants" id="ONIVA05G03730.1"/>
    </source>
</evidence>
<dbReference type="InterPro" id="IPR001611">
    <property type="entry name" value="Leu-rich_rpt"/>
</dbReference>
<sequence length="160" mass="16715">MVAHGHGHERDAILVVTNITLYSCGISGGLSKLRFTELPHLVHLDLAMNSLSGPIPSDIGRLAELSYLDLSGNVLNGSIPPSIVFSSIFRSRVALSQGGSGGDKPGRPLPPPSSSASPPPKLSRPLDLCRPGRIWRGGGAAETASVAVAWMVTATTESQR</sequence>
<accession>A0A0E0H9M2</accession>
<reference evidence="2" key="2">
    <citation type="submission" date="2018-04" db="EMBL/GenBank/DDBJ databases">
        <title>OnivRS2 (Oryza nivara Reference Sequence Version 2).</title>
        <authorList>
            <person name="Zhang J."/>
            <person name="Kudrna D."/>
            <person name="Lee S."/>
            <person name="Talag J."/>
            <person name="Rajasekar S."/>
            <person name="Welchert J."/>
            <person name="Hsing Y.-I."/>
            <person name="Wing R.A."/>
        </authorList>
    </citation>
    <scope>NUCLEOTIDE SEQUENCE [LARGE SCALE GENOMIC DNA]</scope>
    <source>
        <strain evidence="2">SL10</strain>
    </source>
</reference>
<organism evidence="2">
    <name type="scientific">Oryza nivara</name>
    <name type="common">Indian wild rice</name>
    <name type="synonym">Oryza sativa f. spontanea</name>
    <dbReference type="NCBI Taxonomy" id="4536"/>
    <lineage>
        <taxon>Eukaryota</taxon>
        <taxon>Viridiplantae</taxon>
        <taxon>Streptophyta</taxon>
        <taxon>Embryophyta</taxon>
        <taxon>Tracheophyta</taxon>
        <taxon>Spermatophyta</taxon>
        <taxon>Magnoliopsida</taxon>
        <taxon>Liliopsida</taxon>
        <taxon>Poales</taxon>
        <taxon>Poaceae</taxon>
        <taxon>BOP clade</taxon>
        <taxon>Oryzoideae</taxon>
        <taxon>Oryzeae</taxon>
        <taxon>Oryzinae</taxon>
        <taxon>Oryza</taxon>
    </lineage>
</organism>
<dbReference type="Proteomes" id="UP000006591">
    <property type="component" value="Chromosome 5"/>
</dbReference>
<evidence type="ECO:0008006" key="4">
    <source>
        <dbReference type="Google" id="ProtNLM"/>
    </source>
</evidence>
<dbReference type="InterPro" id="IPR032675">
    <property type="entry name" value="LRR_dom_sf"/>
</dbReference>
<keyword evidence="3" id="KW-1185">Reference proteome</keyword>
<feature type="region of interest" description="Disordered" evidence="1">
    <location>
        <begin position="95"/>
        <end position="128"/>
    </location>
</feature>
<dbReference type="Pfam" id="PF13855">
    <property type="entry name" value="LRR_8"/>
    <property type="match status" value="1"/>
</dbReference>
<dbReference type="InterPro" id="IPR053038">
    <property type="entry name" value="RLP_Defense"/>
</dbReference>
<dbReference type="PANTHER" id="PTHR48064:SF6">
    <property type="entry name" value="RECEPTOR-LIKE PROTEIN KINASE 2"/>
    <property type="match status" value="1"/>
</dbReference>
<protein>
    <recommendedName>
        <fullName evidence="4">Leucine-rich repeat-containing N-terminal plant-type domain-containing protein</fullName>
    </recommendedName>
</protein>
<evidence type="ECO:0000256" key="1">
    <source>
        <dbReference type="SAM" id="MobiDB-lite"/>
    </source>
</evidence>
<dbReference type="Gene3D" id="3.80.10.10">
    <property type="entry name" value="Ribonuclease Inhibitor"/>
    <property type="match status" value="1"/>
</dbReference>
<dbReference type="Gramene" id="ONIVA05G03730.1">
    <property type="protein sequence ID" value="ONIVA05G03730.1"/>
    <property type="gene ID" value="ONIVA05G03730"/>
</dbReference>
<feature type="compositionally biased region" description="Pro residues" evidence="1">
    <location>
        <begin position="107"/>
        <end position="122"/>
    </location>
</feature>
<evidence type="ECO:0000313" key="3">
    <source>
        <dbReference type="Proteomes" id="UP000006591"/>
    </source>
</evidence>
<dbReference type="SUPFAM" id="SSF52058">
    <property type="entry name" value="L domain-like"/>
    <property type="match status" value="1"/>
</dbReference>
<name>A0A0E0H9M2_ORYNI</name>
<proteinExistence type="predicted"/>
<dbReference type="EnsemblPlants" id="ONIVA05G03730.1">
    <property type="protein sequence ID" value="ONIVA05G03730.1"/>
    <property type="gene ID" value="ONIVA05G03730"/>
</dbReference>
<dbReference type="HOGENOM" id="CLU_1654982_0_0_1"/>
<dbReference type="STRING" id="4536.A0A0E0H9M2"/>
<dbReference type="AlphaFoldDB" id="A0A0E0H9M2"/>
<reference evidence="2" key="1">
    <citation type="submission" date="2015-04" db="UniProtKB">
        <authorList>
            <consortium name="EnsemblPlants"/>
        </authorList>
    </citation>
    <scope>IDENTIFICATION</scope>
    <source>
        <strain evidence="2">SL10</strain>
    </source>
</reference>